<feature type="compositionally biased region" description="Basic and acidic residues" evidence="1">
    <location>
        <begin position="28"/>
        <end position="71"/>
    </location>
</feature>
<organism evidence="2 3">
    <name type="scientific">Canavalia gladiata</name>
    <name type="common">Sword bean</name>
    <name type="synonym">Dolichos gladiatus</name>
    <dbReference type="NCBI Taxonomy" id="3824"/>
    <lineage>
        <taxon>Eukaryota</taxon>
        <taxon>Viridiplantae</taxon>
        <taxon>Streptophyta</taxon>
        <taxon>Embryophyta</taxon>
        <taxon>Tracheophyta</taxon>
        <taxon>Spermatophyta</taxon>
        <taxon>Magnoliopsida</taxon>
        <taxon>eudicotyledons</taxon>
        <taxon>Gunneridae</taxon>
        <taxon>Pentapetalae</taxon>
        <taxon>rosids</taxon>
        <taxon>fabids</taxon>
        <taxon>Fabales</taxon>
        <taxon>Fabaceae</taxon>
        <taxon>Papilionoideae</taxon>
        <taxon>50 kb inversion clade</taxon>
        <taxon>NPAAA clade</taxon>
        <taxon>indigoferoid/millettioid clade</taxon>
        <taxon>Phaseoleae</taxon>
        <taxon>Canavalia</taxon>
    </lineage>
</organism>
<evidence type="ECO:0000313" key="2">
    <source>
        <dbReference type="EMBL" id="KAK7308647.1"/>
    </source>
</evidence>
<proteinExistence type="predicted"/>
<keyword evidence="3" id="KW-1185">Reference proteome</keyword>
<gene>
    <name evidence="2" type="ORF">VNO77_42267</name>
</gene>
<feature type="compositionally biased region" description="Basic and acidic residues" evidence="1">
    <location>
        <begin position="1"/>
        <end position="14"/>
    </location>
</feature>
<protein>
    <submittedName>
        <fullName evidence="2">Uncharacterized protein</fullName>
    </submittedName>
</protein>
<dbReference type="AlphaFoldDB" id="A0AAN9K2Z4"/>
<evidence type="ECO:0000256" key="1">
    <source>
        <dbReference type="SAM" id="MobiDB-lite"/>
    </source>
</evidence>
<feature type="region of interest" description="Disordered" evidence="1">
    <location>
        <begin position="1"/>
        <end position="71"/>
    </location>
</feature>
<dbReference type="EMBL" id="JAYMYQ010000010">
    <property type="protein sequence ID" value="KAK7308647.1"/>
    <property type="molecule type" value="Genomic_DNA"/>
</dbReference>
<dbReference type="Proteomes" id="UP001367508">
    <property type="component" value="Unassembled WGS sequence"/>
</dbReference>
<sequence>MVHNQEEIAKHEVARGAGGESVMSNNGEHQKGEHNLLEEKLGEVDQSKGEKKHVVTSNPEEREKERTKGME</sequence>
<reference evidence="2 3" key="1">
    <citation type="submission" date="2024-01" db="EMBL/GenBank/DDBJ databases">
        <title>The genomes of 5 underutilized Papilionoideae crops provide insights into root nodulation and disease resistanc.</title>
        <authorList>
            <person name="Jiang F."/>
        </authorList>
    </citation>
    <scope>NUCLEOTIDE SEQUENCE [LARGE SCALE GENOMIC DNA]</scope>
    <source>
        <strain evidence="2">LVBAO_FW01</strain>
        <tissue evidence="2">Leaves</tissue>
    </source>
</reference>
<name>A0AAN9K2Z4_CANGL</name>
<evidence type="ECO:0000313" key="3">
    <source>
        <dbReference type="Proteomes" id="UP001367508"/>
    </source>
</evidence>
<comment type="caution">
    <text evidence="2">The sequence shown here is derived from an EMBL/GenBank/DDBJ whole genome shotgun (WGS) entry which is preliminary data.</text>
</comment>
<accession>A0AAN9K2Z4</accession>